<evidence type="ECO:0000256" key="1">
    <source>
        <dbReference type="ARBA" id="ARBA00004141"/>
    </source>
</evidence>
<keyword evidence="9" id="KW-1185">Reference proteome</keyword>
<feature type="transmembrane region" description="Helical" evidence="6">
    <location>
        <begin position="59"/>
        <end position="82"/>
    </location>
</feature>
<dbReference type="PANTHER" id="PTHR10556">
    <property type="entry name" value="3-OXO-5-ALPHA-STEROID 4-DEHYDROGENASE"/>
    <property type="match status" value="1"/>
</dbReference>
<evidence type="ECO:0000256" key="6">
    <source>
        <dbReference type="SAM" id="Phobius"/>
    </source>
</evidence>
<dbReference type="OMA" id="SWLMTTC"/>
<evidence type="ECO:0000313" key="8">
    <source>
        <dbReference type="EMBL" id="KXN73405.1"/>
    </source>
</evidence>
<dbReference type="OrthoDB" id="5788137at2759"/>
<gene>
    <name evidence="8" type="ORF">CONCODRAFT_77364</name>
</gene>
<dbReference type="PANTHER" id="PTHR10556:SF35">
    <property type="entry name" value="3-OXO-5-ALPHA-STEROID 4-DEHYDROGENASE FAMILY PROTEIN"/>
    <property type="match status" value="1"/>
</dbReference>
<dbReference type="AlphaFoldDB" id="A0A137PEK4"/>
<feature type="transmembrane region" description="Helical" evidence="6">
    <location>
        <begin position="181"/>
        <end position="205"/>
    </location>
</feature>
<keyword evidence="4 6" id="KW-1133">Transmembrane helix</keyword>
<dbReference type="PROSITE" id="PS50244">
    <property type="entry name" value="S5A_REDUCTASE"/>
    <property type="match status" value="1"/>
</dbReference>
<evidence type="ECO:0000256" key="3">
    <source>
        <dbReference type="ARBA" id="ARBA00022692"/>
    </source>
</evidence>
<dbReference type="Pfam" id="PF02544">
    <property type="entry name" value="Steroid_dh"/>
    <property type="match status" value="2"/>
</dbReference>
<feature type="domain" description="3-oxo-5-alpha-steroid 4-dehydrogenase C-terminal" evidence="7">
    <location>
        <begin position="58"/>
        <end position="122"/>
    </location>
</feature>
<protein>
    <recommendedName>
        <fullName evidence="7">3-oxo-5-alpha-steroid 4-dehydrogenase C-terminal domain-containing protein</fullName>
    </recommendedName>
</protein>
<dbReference type="InterPro" id="IPR001104">
    <property type="entry name" value="3-oxo-5_a-steroid_4-DH_C"/>
</dbReference>
<accession>A0A137PEK4</accession>
<dbReference type="InterPro" id="IPR039357">
    <property type="entry name" value="SRD5A/TECR"/>
</dbReference>
<feature type="domain" description="3-oxo-5-alpha-steroid 4-dehydrogenase C-terminal" evidence="7">
    <location>
        <begin position="151"/>
        <end position="232"/>
    </location>
</feature>
<organism evidence="8 9">
    <name type="scientific">Conidiobolus coronatus (strain ATCC 28846 / CBS 209.66 / NRRL 28638)</name>
    <name type="common">Delacroixia coronata</name>
    <dbReference type="NCBI Taxonomy" id="796925"/>
    <lineage>
        <taxon>Eukaryota</taxon>
        <taxon>Fungi</taxon>
        <taxon>Fungi incertae sedis</taxon>
        <taxon>Zoopagomycota</taxon>
        <taxon>Entomophthoromycotina</taxon>
        <taxon>Entomophthoromycetes</taxon>
        <taxon>Entomophthorales</taxon>
        <taxon>Ancylistaceae</taxon>
        <taxon>Conidiobolus</taxon>
    </lineage>
</organism>
<sequence>MELANPIVIISMRVLASSLENELPEEVLDQKDLMFCLWVFHYFYRAIVYPLRSSSRSNISIFLVVSAILFNVLNSYINGYALYFFNYQQPVDAIQFYFGVFLFVNGWFGNLIHDNYLLKLREICDNMKLHNHSEATIIKFHPEITKDDFFKTDEGRVYILPKKYLFKYITSPNYFCETLEWLGLFIATPSIASFLFFMNTFLTLADKAKHSNRWYRKKFSTYDRKAIIPFLY</sequence>
<dbReference type="Proteomes" id="UP000070444">
    <property type="component" value="Unassembled WGS sequence"/>
</dbReference>
<dbReference type="GO" id="GO:0016627">
    <property type="term" value="F:oxidoreductase activity, acting on the CH-CH group of donors"/>
    <property type="evidence" value="ECO:0007669"/>
    <property type="project" value="InterPro"/>
</dbReference>
<evidence type="ECO:0000256" key="5">
    <source>
        <dbReference type="ARBA" id="ARBA00023136"/>
    </source>
</evidence>
<dbReference type="EMBL" id="KQ964437">
    <property type="protein sequence ID" value="KXN73405.1"/>
    <property type="molecule type" value="Genomic_DNA"/>
</dbReference>
<reference evidence="8 9" key="1">
    <citation type="journal article" date="2015" name="Genome Biol. Evol.">
        <title>Phylogenomic analyses indicate that early fungi evolved digesting cell walls of algal ancestors of land plants.</title>
        <authorList>
            <person name="Chang Y."/>
            <person name="Wang S."/>
            <person name="Sekimoto S."/>
            <person name="Aerts A.L."/>
            <person name="Choi C."/>
            <person name="Clum A."/>
            <person name="LaButti K.M."/>
            <person name="Lindquist E.A."/>
            <person name="Yee Ngan C."/>
            <person name="Ohm R.A."/>
            <person name="Salamov A.A."/>
            <person name="Grigoriev I.V."/>
            <person name="Spatafora J.W."/>
            <person name="Berbee M.L."/>
        </authorList>
    </citation>
    <scope>NUCLEOTIDE SEQUENCE [LARGE SCALE GENOMIC DNA]</scope>
    <source>
        <strain evidence="8 9">NRRL 28638</strain>
    </source>
</reference>
<evidence type="ECO:0000256" key="4">
    <source>
        <dbReference type="ARBA" id="ARBA00022989"/>
    </source>
</evidence>
<dbReference type="GO" id="GO:0006629">
    <property type="term" value="P:lipid metabolic process"/>
    <property type="evidence" value="ECO:0007669"/>
    <property type="project" value="InterPro"/>
</dbReference>
<feature type="transmembrane region" description="Helical" evidence="6">
    <location>
        <begin position="94"/>
        <end position="112"/>
    </location>
</feature>
<proteinExistence type="inferred from homology"/>
<comment type="subcellular location">
    <subcellularLocation>
        <location evidence="1">Membrane</location>
        <topology evidence="1">Multi-pass membrane protein</topology>
    </subcellularLocation>
</comment>
<keyword evidence="5 6" id="KW-0472">Membrane</keyword>
<dbReference type="GO" id="GO:0016020">
    <property type="term" value="C:membrane"/>
    <property type="evidence" value="ECO:0007669"/>
    <property type="project" value="UniProtKB-SubCell"/>
</dbReference>
<evidence type="ECO:0000313" key="9">
    <source>
        <dbReference type="Proteomes" id="UP000070444"/>
    </source>
</evidence>
<evidence type="ECO:0000259" key="7">
    <source>
        <dbReference type="Pfam" id="PF02544"/>
    </source>
</evidence>
<dbReference type="STRING" id="796925.A0A137PEK4"/>
<evidence type="ECO:0000256" key="2">
    <source>
        <dbReference type="ARBA" id="ARBA00007742"/>
    </source>
</evidence>
<name>A0A137PEK4_CONC2</name>
<keyword evidence="3 6" id="KW-0812">Transmembrane</keyword>
<comment type="similarity">
    <text evidence="2">Belongs to the steroid 5-alpha reductase family.</text>
</comment>